<feature type="domain" description="Chromosomal replication initiator DnaA C-terminal" evidence="2">
    <location>
        <begin position="52"/>
        <end position="121"/>
    </location>
</feature>
<evidence type="ECO:0000313" key="3">
    <source>
        <dbReference type="EMBL" id="THV14256.1"/>
    </source>
</evidence>
<organism evidence="3 4">
    <name type="scientific">Rhizobium rhizophilum</name>
    <dbReference type="NCBI Taxonomy" id="1850373"/>
    <lineage>
        <taxon>Bacteria</taxon>
        <taxon>Pseudomonadati</taxon>
        <taxon>Pseudomonadota</taxon>
        <taxon>Alphaproteobacteria</taxon>
        <taxon>Hyphomicrobiales</taxon>
        <taxon>Rhizobiaceae</taxon>
        <taxon>Rhizobium/Agrobacterium group</taxon>
        <taxon>Rhizobium</taxon>
    </lineage>
</organism>
<dbReference type="Pfam" id="PF08299">
    <property type="entry name" value="Bac_DnaA_C"/>
    <property type="match status" value="1"/>
</dbReference>
<dbReference type="Gene3D" id="1.10.1750.10">
    <property type="match status" value="1"/>
</dbReference>
<dbReference type="CDD" id="cd06571">
    <property type="entry name" value="Bac_DnaA_C"/>
    <property type="match status" value="1"/>
</dbReference>
<protein>
    <submittedName>
        <fullName evidence="3">Chromosomal replication initiator DnaA</fullName>
    </submittedName>
</protein>
<evidence type="ECO:0000313" key="4">
    <source>
        <dbReference type="Proteomes" id="UP000309667"/>
    </source>
</evidence>
<name>A0ABY2QVK3_9HYPH</name>
<dbReference type="InterPro" id="IPR013159">
    <property type="entry name" value="DnaA_C"/>
</dbReference>
<proteinExistence type="predicted"/>
<evidence type="ECO:0000256" key="1">
    <source>
        <dbReference type="SAM" id="MobiDB-lite"/>
    </source>
</evidence>
<keyword evidence="4" id="KW-1185">Reference proteome</keyword>
<evidence type="ECO:0000259" key="2">
    <source>
        <dbReference type="SMART" id="SM00760"/>
    </source>
</evidence>
<dbReference type="SMART" id="SM00760">
    <property type="entry name" value="Bac_DnaA_C"/>
    <property type="match status" value="1"/>
</dbReference>
<sequence>MTVDPPSLPQQPVSPAFLPVAMPMEWDPGAPHASEGSDDGPGQRPLTPERRLLCMIVRQLTEELLRSTGLESDQDPGRRATSHVRQVAMYVCHVAYSMPMSEVAEAFGRDRSTVGHACRMVEDRRDDRAYDTFVAIVERMASAVHLLGGRRI</sequence>
<dbReference type="SUPFAM" id="SSF48295">
    <property type="entry name" value="TrpR-like"/>
    <property type="match status" value="1"/>
</dbReference>
<dbReference type="EMBL" id="STGT01000003">
    <property type="protein sequence ID" value="THV14256.1"/>
    <property type="molecule type" value="Genomic_DNA"/>
</dbReference>
<accession>A0ABY2QVK3</accession>
<reference evidence="3 4" key="1">
    <citation type="submission" date="2019-04" db="EMBL/GenBank/DDBJ databases">
        <title>Genome sequence of strain 7209-2.</title>
        <authorList>
            <person name="Gao J."/>
            <person name="Sun J."/>
        </authorList>
    </citation>
    <scope>NUCLEOTIDE SEQUENCE [LARGE SCALE GENOMIC DNA]</scope>
    <source>
        <strain evidence="3 4">7209-2</strain>
    </source>
</reference>
<dbReference type="InterPro" id="IPR010921">
    <property type="entry name" value="Trp_repressor/repl_initiator"/>
</dbReference>
<dbReference type="Proteomes" id="UP000309667">
    <property type="component" value="Unassembled WGS sequence"/>
</dbReference>
<feature type="region of interest" description="Disordered" evidence="1">
    <location>
        <begin position="21"/>
        <end position="47"/>
    </location>
</feature>
<gene>
    <name evidence="3" type="ORF">E9677_15415</name>
</gene>
<comment type="caution">
    <text evidence="3">The sequence shown here is derived from an EMBL/GenBank/DDBJ whole genome shotgun (WGS) entry which is preliminary data.</text>
</comment>